<dbReference type="InterPro" id="IPR036047">
    <property type="entry name" value="F-box-like_dom_sf"/>
</dbReference>
<feature type="compositionally biased region" description="Basic and acidic residues" evidence="1">
    <location>
        <begin position="307"/>
        <end position="324"/>
    </location>
</feature>
<dbReference type="SMART" id="SM00256">
    <property type="entry name" value="FBOX"/>
    <property type="match status" value="1"/>
</dbReference>
<feature type="domain" description="F-box" evidence="2">
    <location>
        <begin position="27"/>
        <end position="73"/>
    </location>
</feature>
<dbReference type="PROSITE" id="PS50181">
    <property type="entry name" value="FBOX"/>
    <property type="match status" value="1"/>
</dbReference>
<organism evidence="3 4">
    <name type="scientific">Morus notabilis</name>
    <dbReference type="NCBI Taxonomy" id="981085"/>
    <lineage>
        <taxon>Eukaryota</taxon>
        <taxon>Viridiplantae</taxon>
        <taxon>Streptophyta</taxon>
        <taxon>Embryophyta</taxon>
        <taxon>Tracheophyta</taxon>
        <taxon>Spermatophyta</taxon>
        <taxon>Magnoliopsida</taxon>
        <taxon>eudicotyledons</taxon>
        <taxon>Gunneridae</taxon>
        <taxon>Pentapetalae</taxon>
        <taxon>rosids</taxon>
        <taxon>fabids</taxon>
        <taxon>Rosales</taxon>
        <taxon>Moraceae</taxon>
        <taxon>Moreae</taxon>
        <taxon>Morus</taxon>
    </lineage>
</organism>
<accession>W9SR84</accession>
<protein>
    <submittedName>
        <fullName evidence="3">F-box protein</fullName>
    </submittedName>
</protein>
<dbReference type="InterPro" id="IPR001810">
    <property type="entry name" value="F-box_dom"/>
</dbReference>
<evidence type="ECO:0000256" key="1">
    <source>
        <dbReference type="SAM" id="MobiDB-lite"/>
    </source>
</evidence>
<sequence length="374" mass="42231">MVLFMGAITGMETDNEGGEGGEREAVVDYFYVLPEGCIADIVSLTSPRDACRLCMVSTTLRSVAESDTVWERFLPPDYLSVVSPHSLPCTSKKDLFFSLCDRPLLIEQGTKLVHFVNLIDADKKTYYLFSFRFGLGYVNGLIVDATVASSDRNVICADFVIDITQSFSLEKESGKKCYMLSARALSIVWGDTPRYWRWVPLPESRFEDVAELISVCWFEICGNIDIRMLSPSTLYTANLVFKSTMGAYGFEHLPVEATIGLVGGETSMRSVYLDAERGRRLRYRIVPRRLGLYIRNRTVEYETEAPPPREADNDQKVQNHPKERGDGWLEIELGEFFYDGRQEGELEIKVSEVTNGDWKGGLIVQGIEIRPKKG</sequence>
<dbReference type="Pfam" id="PF14299">
    <property type="entry name" value="PP2"/>
    <property type="match status" value="1"/>
</dbReference>
<proteinExistence type="predicted"/>
<reference evidence="4" key="1">
    <citation type="submission" date="2013-01" db="EMBL/GenBank/DDBJ databases">
        <title>Draft Genome Sequence of a Mulberry Tree, Morus notabilis C.K. Schneid.</title>
        <authorList>
            <person name="He N."/>
            <person name="Zhao S."/>
        </authorList>
    </citation>
    <scope>NUCLEOTIDE SEQUENCE</scope>
</reference>
<dbReference type="PANTHER" id="PTHR32278:SF111">
    <property type="entry name" value="F-BOX PROTEIN PP2-B12-RELATED"/>
    <property type="match status" value="1"/>
</dbReference>
<dbReference type="SUPFAM" id="SSF81383">
    <property type="entry name" value="F-box domain"/>
    <property type="match status" value="1"/>
</dbReference>
<evidence type="ECO:0000313" key="3">
    <source>
        <dbReference type="EMBL" id="EXC21744.1"/>
    </source>
</evidence>
<dbReference type="Proteomes" id="UP000030645">
    <property type="component" value="Unassembled WGS sequence"/>
</dbReference>
<dbReference type="PANTHER" id="PTHR32278">
    <property type="entry name" value="F-BOX DOMAIN-CONTAINING PROTEIN"/>
    <property type="match status" value="1"/>
</dbReference>
<dbReference type="STRING" id="981085.W9SR84"/>
<feature type="region of interest" description="Disordered" evidence="1">
    <location>
        <begin position="303"/>
        <end position="324"/>
    </location>
</feature>
<dbReference type="Pfam" id="PF00646">
    <property type="entry name" value="F-box"/>
    <property type="match status" value="1"/>
</dbReference>
<dbReference type="Gene3D" id="1.20.1280.50">
    <property type="match status" value="1"/>
</dbReference>
<evidence type="ECO:0000259" key="2">
    <source>
        <dbReference type="PROSITE" id="PS50181"/>
    </source>
</evidence>
<name>W9SR84_9ROSA</name>
<gene>
    <name evidence="3" type="ORF">L484_006458</name>
</gene>
<dbReference type="CDD" id="cd22162">
    <property type="entry name" value="F-box_AtSKIP3-like"/>
    <property type="match status" value="1"/>
</dbReference>
<dbReference type="eggNOG" id="ENOG502QRA4">
    <property type="taxonomic scope" value="Eukaryota"/>
</dbReference>
<keyword evidence="4" id="KW-1185">Reference proteome</keyword>
<evidence type="ECO:0000313" key="4">
    <source>
        <dbReference type="Proteomes" id="UP000030645"/>
    </source>
</evidence>
<dbReference type="InterPro" id="IPR025886">
    <property type="entry name" value="PP2-like"/>
</dbReference>
<dbReference type="AlphaFoldDB" id="W9SR84"/>
<dbReference type="EMBL" id="KE345949">
    <property type="protein sequence ID" value="EXC21744.1"/>
    <property type="molecule type" value="Genomic_DNA"/>
</dbReference>